<evidence type="ECO:0000313" key="2">
    <source>
        <dbReference type="Proteomes" id="UP000727857"/>
    </source>
</evidence>
<dbReference type="SUPFAM" id="SSF54913">
    <property type="entry name" value="GlnB-like"/>
    <property type="match status" value="1"/>
</dbReference>
<dbReference type="Proteomes" id="UP000727857">
    <property type="component" value="Unassembled WGS sequence"/>
</dbReference>
<sequence>MSETGNRNLCALSVVGIVVDKGKGKRTVKLLNSKGFDYHFAMLGRGTAPSEIQSYLGMSEPEKTLVVAVVAKDSVPEVMRILKDDLGIERNNAGIAFAISMQSICSKSVMEYLEGNK</sequence>
<protein>
    <recommendedName>
        <fullName evidence="3">Nitrogen regulatory protein P-II</fullName>
    </recommendedName>
</protein>
<reference evidence="1" key="2">
    <citation type="journal article" date="2021" name="PeerJ">
        <title>Extensive microbial diversity within the chicken gut microbiome revealed by metagenomics and culture.</title>
        <authorList>
            <person name="Gilroy R."/>
            <person name="Ravi A."/>
            <person name="Getino M."/>
            <person name="Pursley I."/>
            <person name="Horton D.L."/>
            <person name="Alikhan N.F."/>
            <person name="Baker D."/>
            <person name="Gharbi K."/>
            <person name="Hall N."/>
            <person name="Watson M."/>
            <person name="Adriaenssens E.M."/>
            <person name="Foster-Nyarko E."/>
            <person name="Jarju S."/>
            <person name="Secka A."/>
            <person name="Antonio M."/>
            <person name="Oren A."/>
            <person name="Chaudhuri R.R."/>
            <person name="La Ragione R."/>
            <person name="Hildebrand F."/>
            <person name="Pallen M.J."/>
        </authorList>
    </citation>
    <scope>NUCLEOTIDE SEQUENCE</scope>
    <source>
        <strain evidence="1">517</strain>
    </source>
</reference>
<name>A0A940IDS8_9FIRM</name>
<dbReference type="EMBL" id="JADINF010000178">
    <property type="protein sequence ID" value="MBO8424765.1"/>
    <property type="molecule type" value="Genomic_DNA"/>
</dbReference>
<evidence type="ECO:0008006" key="3">
    <source>
        <dbReference type="Google" id="ProtNLM"/>
    </source>
</evidence>
<dbReference type="AlphaFoldDB" id="A0A940IDS8"/>
<organism evidence="1 2">
    <name type="scientific">Candidatus Stercoripulliclostridium pullicola</name>
    <dbReference type="NCBI Taxonomy" id="2840953"/>
    <lineage>
        <taxon>Bacteria</taxon>
        <taxon>Bacillati</taxon>
        <taxon>Bacillota</taxon>
        <taxon>Clostridia</taxon>
        <taxon>Eubacteriales</taxon>
        <taxon>Candidatus Stercoripulliclostridium</taxon>
    </lineage>
</organism>
<gene>
    <name evidence="1" type="ORF">IAB16_07070</name>
</gene>
<dbReference type="InterPro" id="IPR011322">
    <property type="entry name" value="N-reg_PII-like_a/b"/>
</dbReference>
<reference evidence="1" key="1">
    <citation type="submission" date="2020-10" db="EMBL/GenBank/DDBJ databases">
        <authorList>
            <person name="Gilroy R."/>
        </authorList>
    </citation>
    <scope>NUCLEOTIDE SEQUENCE</scope>
    <source>
        <strain evidence="1">517</strain>
    </source>
</reference>
<proteinExistence type="predicted"/>
<comment type="caution">
    <text evidence="1">The sequence shown here is derived from an EMBL/GenBank/DDBJ whole genome shotgun (WGS) entry which is preliminary data.</text>
</comment>
<evidence type="ECO:0000313" key="1">
    <source>
        <dbReference type="EMBL" id="MBO8424765.1"/>
    </source>
</evidence>
<accession>A0A940IDS8</accession>